<dbReference type="GO" id="GO:0055085">
    <property type="term" value="P:transmembrane transport"/>
    <property type="evidence" value="ECO:0007669"/>
    <property type="project" value="TreeGrafter"/>
</dbReference>
<feature type="transmembrane region" description="Helical" evidence="6">
    <location>
        <begin position="300"/>
        <end position="333"/>
    </location>
</feature>
<comment type="caution">
    <text evidence="7">The sequence shown here is derived from an EMBL/GenBank/DDBJ whole genome shotgun (WGS) entry which is preliminary data.</text>
</comment>
<evidence type="ECO:0000313" key="8">
    <source>
        <dbReference type="Proteomes" id="UP000186308"/>
    </source>
</evidence>
<dbReference type="PANTHER" id="PTHR21716:SF62">
    <property type="entry name" value="TRANSPORT PROTEIN YDBI-RELATED"/>
    <property type="match status" value="1"/>
</dbReference>
<dbReference type="Proteomes" id="UP000186308">
    <property type="component" value="Unassembled WGS sequence"/>
</dbReference>
<feature type="transmembrane region" description="Helical" evidence="6">
    <location>
        <begin position="35"/>
        <end position="56"/>
    </location>
</feature>
<protein>
    <submittedName>
        <fullName evidence="7">Predicted PurR-regulated permease PerM</fullName>
    </submittedName>
</protein>
<comment type="subcellular location">
    <subcellularLocation>
        <location evidence="1">Membrane</location>
        <topology evidence="1">Multi-pass membrane protein</topology>
    </subcellularLocation>
</comment>
<dbReference type="PANTHER" id="PTHR21716">
    <property type="entry name" value="TRANSMEMBRANE PROTEIN"/>
    <property type="match status" value="1"/>
</dbReference>
<dbReference type="Pfam" id="PF01594">
    <property type="entry name" value="AI-2E_transport"/>
    <property type="match status" value="1"/>
</dbReference>
<dbReference type="EMBL" id="FTNE01000024">
    <property type="protein sequence ID" value="SIR31697.1"/>
    <property type="molecule type" value="Genomic_DNA"/>
</dbReference>
<feature type="transmembrane region" description="Helical" evidence="6">
    <location>
        <begin position="229"/>
        <end position="258"/>
    </location>
</feature>
<accession>A0A8G2CMV3</accession>
<evidence type="ECO:0000256" key="2">
    <source>
        <dbReference type="ARBA" id="ARBA00009773"/>
    </source>
</evidence>
<feature type="transmembrane region" description="Helical" evidence="6">
    <location>
        <begin position="12"/>
        <end position="29"/>
    </location>
</feature>
<name>A0A8G2CMV3_ACIRU</name>
<feature type="transmembrane region" description="Helical" evidence="6">
    <location>
        <begin position="139"/>
        <end position="164"/>
    </location>
</feature>
<evidence type="ECO:0000256" key="1">
    <source>
        <dbReference type="ARBA" id="ARBA00004141"/>
    </source>
</evidence>
<keyword evidence="4 6" id="KW-1133">Transmembrane helix</keyword>
<evidence type="ECO:0000256" key="4">
    <source>
        <dbReference type="ARBA" id="ARBA00022989"/>
    </source>
</evidence>
<comment type="similarity">
    <text evidence="2">Belongs to the autoinducer-2 exporter (AI-2E) (TC 2.A.86) family.</text>
</comment>
<evidence type="ECO:0000256" key="6">
    <source>
        <dbReference type="SAM" id="Phobius"/>
    </source>
</evidence>
<feature type="transmembrane region" description="Helical" evidence="6">
    <location>
        <begin position="201"/>
        <end position="223"/>
    </location>
</feature>
<evidence type="ECO:0000256" key="3">
    <source>
        <dbReference type="ARBA" id="ARBA00022692"/>
    </source>
</evidence>
<feature type="transmembrane region" description="Helical" evidence="6">
    <location>
        <begin position="65"/>
        <end position="85"/>
    </location>
</feature>
<keyword evidence="8" id="KW-1185">Reference proteome</keyword>
<dbReference type="AlphaFoldDB" id="A0A8G2CMV3"/>
<gene>
    <name evidence="7" type="ORF">SAMN05421828_12427</name>
</gene>
<organism evidence="7 8">
    <name type="scientific">Acidiphilium rubrum</name>
    <dbReference type="NCBI Taxonomy" id="526"/>
    <lineage>
        <taxon>Bacteria</taxon>
        <taxon>Pseudomonadati</taxon>
        <taxon>Pseudomonadota</taxon>
        <taxon>Alphaproteobacteria</taxon>
        <taxon>Acetobacterales</taxon>
        <taxon>Acidocellaceae</taxon>
        <taxon>Acidiphilium</taxon>
    </lineage>
</organism>
<sequence>MTSNPVTLGRFAAKVLVVLVIGALAVAAWQLADIVVLLFGAILSAIGLCAAARWIAQHTGIRRGIALAAVLLLGLAIVAAALWIFGSTVAKQFNDVLQTAPAGFELVINRLKTTAYGREILAQAHRANVLGATGWATGIVAAAAGMIMRGLGYAVIALFAAIYLAAQPARYRRLCFRLVPPPYQATAEGLFLTTGQILERWLLGQILVMATIGVLSGLGLWLLGIQAAFALGLMGGLLCFIPYVGAVLAAVPATLVALTQGPLEAGSVMLMYAAVHFVEGNFITPMVQAQVTSFPPVLAILSTVAFGVLLGPLGVLLAAPLTLFLMAVVEILYVQHGLGLAPRAEDAGAVPHLRSTVQSEVV</sequence>
<dbReference type="RefSeq" id="WP_051657447.1">
    <property type="nucleotide sequence ID" value="NZ_FTNE01000024.1"/>
</dbReference>
<proteinExistence type="inferred from homology"/>
<evidence type="ECO:0000313" key="7">
    <source>
        <dbReference type="EMBL" id="SIR31697.1"/>
    </source>
</evidence>
<dbReference type="GO" id="GO:0016020">
    <property type="term" value="C:membrane"/>
    <property type="evidence" value="ECO:0007669"/>
    <property type="project" value="UniProtKB-SubCell"/>
</dbReference>
<reference evidence="7 8" key="1">
    <citation type="submission" date="2017-01" db="EMBL/GenBank/DDBJ databases">
        <authorList>
            <person name="Varghese N."/>
            <person name="Submissions S."/>
        </authorList>
    </citation>
    <scope>NUCLEOTIDE SEQUENCE [LARGE SCALE GENOMIC DNA]</scope>
    <source>
        <strain evidence="7 8">ATCC 35905</strain>
    </source>
</reference>
<dbReference type="InterPro" id="IPR002549">
    <property type="entry name" value="AI-2E-like"/>
</dbReference>
<evidence type="ECO:0000256" key="5">
    <source>
        <dbReference type="ARBA" id="ARBA00023136"/>
    </source>
</evidence>
<keyword evidence="5 6" id="KW-0472">Membrane</keyword>
<keyword evidence="3 6" id="KW-0812">Transmembrane</keyword>